<evidence type="ECO:0000313" key="4">
    <source>
        <dbReference type="Proteomes" id="UP000016933"/>
    </source>
</evidence>
<dbReference type="OrthoDB" id="3645550at2759"/>
<feature type="compositionally biased region" description="Acidic residues" evidence="1">
    <location>
        <begin position="147"/>
        <end position="166"/>
    </location>
</feature>
<dbReference type="AlphaFoldDB" id="N1PTD4"/>
<gene>
    <name evidence="3" type="ORF">DOTSEDRAFT_70275</name>
</gene>
<dbReference type="EMBL" id="KB446537">
    <property type="protein sequence ID" value="EME46223.1"/>
    <property type="molecule type" value="Genomic_DNA"/>
</dbReference>
<evidence type="ECO:0000256" key="2">
    <source>
        <dbReference type="SAM" id="SignalP"/>
    </source>
</evidence>
<name>N1PTD4_DOTSN</name>
<accession>N1PTD4</accession>
<evidence type="ECO:0000313" key="3">
    <source>
        <dbReference type="EMBL" id="EME46223.1"/>
    </source>
</evidence>
<reference evidence="4" key="1">
    <citation type="journal article" date="2012" name="PLoS Genet.">
        <title>The genomes of the fungal plant pathogens Cladosporium fulvum and Dothistroma septosporum reveal adaptation to different hosts and lifestyles but also signatures of common ancestry.</title>
        <authorList>
            <person name="de Wit P.J.G.M."/>
            <person name="van der Burgt A."/>
            <person name="Oekmen B."/>
            <person name="Stergiopoulos I."/>
            <person name="Abd-Elsalam K.A."/>
            <person name="Aerts A.L."/>
            <person name="Bahkali A.H."/>
            <person name="Beenen H.G."/>
            <person name="Chettri P."/>
            <person name="Cox M.P."/>
            <person name="Datema E."/>
            <person name="de Vries R.P."/>
            <person name="Dhillon B."/>
            <person name="Ganley A.R."/>
            <person name="Griffiths S.A."/>
            <person name="Guo Y."/>
            <person name="Hamelin R.C."/>
            <person name="Henrissat B."/>
            <person name="Kabir M.S."/>
            <person name="Jashni M.K."/>
            <person name="Kema G."/>
            <person name="Klaubauf S."/>
            <person name="Lapidus A."/>
            <person name="Levasseur A."/>
            <person name="Lindquist E."/>
            <person name="Mehrabi R."/>
            <person name="Ohm R.A."/>
            <person name="Owen T.J."/>
            <person name="Salamov A."/>
            <person name="Schwelm A."/>
            <person name="Schijlen E."/>
            <person name="Sun H."/>
            <person name="van den Burg H.A."/>
            <person name="van Ham R.C.H.J."/>
            <person name="Zhang S."/>
            <person name="Goodwin S.B."/>
            <person name="Grigoriev I.V."/>
            <person name="Collemare J."/>
            <person name="Bradshaw R.E."/>
        </authorList>
    </citation>
    <scope>NUCLEOTIDE SEQUENCE [LARGE SCALE GENOMIC DNA]</scope>
    <source>
        <strain evidence="4">NZE10 / CBS 128990</strain>
    </source>
</reference>
<sequence>MHFQLFFPWLAIASAVTAQAISFADDSLEKREALASEDYAAQALYDDPGIDTSLEGYDHESVAKDLRNNRESKRAPLGVRDALASEALNMIHEYGQDVDVSLDGYDHDAVASDLEEGPLENVERGLEIEGAKKLGRMKPHYVVHDERDEDAAVEDDADADGDEEDNGPWVDLVRNLLALDLAVC</sequence>
<keyword evidence="4" id="KW-1185">Reference proteome</keyword>
<dbReference type="HOGENOM" id="CLU_1468130_0_0_1"/>
<proteinExistence type="predicted"/>
<evidence type="ECO:0000256" key="1">
    <source>
        <dbReference type="SAM" id="MobiDB-lite"/>
    </source>
</evidence>
<protein>
    <submittedName>
        <fullName evidence="3">Uncharacterized protein</fullName>
    </submittedName>
</protein>
<feature type="region of interest" description="Disordered" evidence="1">
    <location>
        <begin position="145"/>
        <end position="166"/>
    </location>
</feature>
<keyword evidence="2" id="KW-0732">Signal</keyword>
<organism evidence="3 4">
    <name type="scientific">Dothistroma septosporum (strain NZE10 / CBS 128990)</name>
    <name type="common">Red band needle blight fungus</name>
    <name type="synonym">Mycosphaerella pini</name>
    <dbReference type="NCBI Taxonomy" id="675120"/>
    <lineage>
        <taxon>Eukaryota</taxon>
        <taxon>Fungi</taxon>
        <taxon>Dikarya</taxon>
        <taxon>Ascomycota</taxon>
        <taxon>Pezizomycotina</taxon>
        <taxon>Dothideomycetes</taxon>
        <taxon>Dothideomycetidae</taxon>
        <taxon>Mycosphaerellales</taxon>
        <taxon>Mycosphaerellaceae</taxon>
        <taxon>Dothistroma</taxon>
    </lineage>
</organism>
<dbReference type="Proteomes" id="UP000016933">
    <property type="component" value="Unassembled WGS sequence"/>
</dbReference>
<feature type="signal peptide" evidence="2">
    <location>
        <begin position="1"/>
        <end position="18"/>
    </location>
</feature>
<reference evidence="3 4" key="2">
    <citation type="journal article" date="2012" name="PLoS Pathog.">
        <title>Diverse lifestyles and strategies of plant pathogenesis encoded in the genomes of eighteen Dothideomycetes fungi.</title>
        <authorList>
            <person name="Ohm R.A."/>
            <person name="Feau N."/>
            <person name="Henrissat B."/>
            <person name="Schoch C.L."/>
            <person name="Horwitz B.A."/>
            <person name="Barry K.W."/>
            <person name="Condon B.J."/>
            <person name="Copeland A.C."/>
            <person name="Dhillon B."/>
            <person name="Glaser F."/>
            <person name="Hesse C.N."/>
            <person name="Kosti I."/>
            <person name="LaButti K."/>
            <person name="Lindquist E.A."/>
            <person name="Lucas S."/>
            <person name="Salamov A.A."/>
            <person name="Bradshaw R.E."/>
            <person name="Ciuffetti L."/>
            <person name="Hamelin R.C."/>
            <person name="Kema G.H.J."/>
            <person name="Lawrence C."/>
            <person name="Scott J.A."/>
            <person name="Spatafora J.W."/>
            <person name="Turgeon B.G."/>
            <person name="de Wit P.J.G.M."/>
            <person name="Zhong S."/>
            <person name="Goodwin S.B."/>
            <person name="Grigoriev I.V."/>
        </authorList>
    </citation>
    <scope>NUCLEOTIDE SEQUENCE [LARGE SCALE GENOMIC DNA]</scope>
    <source>
        <strain evidence="4">NZE10 / CBS 128990</strain>
    </source>
</reference>
<feature type="chain" id="PRO_5004109322" evidence="2">
    <location>
        <begin position="19"/>
        <end position="184"/>
    </location>
</feature>